<comment type="function">
    <text evidence="6">Forms chloride channels.</text>
</comment>
<dbReference type="Proteomes" id="UP000326759">
    <property type="component" value="Unassembled WGS sequence"/>
</dbReference>
<sequence>MLRFVYTLALTETQKRTFETIALHVQDFNEMIPVSFVLGFYVSNVMTRWWDQYKQIPWPDSLAVFVSSSIHGNDERGRMMRRTIMRYANLTFVITLTMMSPQVKKRFPTLDHLVEAGFMNSNEKKIFDHLNEVSSHSKYWMPLVWAGTIVSRARKEGRIRDDFAVKTLTDTINSFRSGCGGLLSYDTISLPLVYTQINLLPYQVVTLAVYSFFLSSLFGSQFLDPNQGYPKNYVDLYIPWFTLLQFFFYMGWLKVAETLLNPFGEDDDDFEVNWLIDRNLQVSYLIVDEMHNEHPELIQDKYWDECFPQEIPYTIASEQFKSDPPQGSAADIKVPEDQQELLPTLFLNIKIFKFVK</sequence>
<keyword evidence="6" id="KW-1003">Cell membrane</keyword>
<dbReference type="GO" id="GO:0005886">
    <property type="term" value="C:plasma membrane"/>
    <property type="evidence" value="ECO:0007669"/>
    <property type="project" value="UniProtKB-SubCell"/>
</dbReference>
<dbReference type="OrthoDB" id="201595at2759"/>
<keyword evidence="4" id="KW-0472">Membrane</keyword>
<evidence type="ECO:0000256" key="3">
    <source>
        <dbReference type="ARBA" id="ARBA00022989"/>
    </source>
</evidence>
<keyword evidence="3" id="KW-1133">Transmembrane helix</keyword>
<proteinExistence type="inferred from homology"/>
<keyword evidence="6" id="KW-0407">Ion channel</keyword>
<dbReference type="PANTHER" id="PTHR10736">
    <property type="entry name" value="BESTROPHIN"/>
    <property type="match status" value="1"/>
</dbReference>
<name>A0A5N5T859_9CRUS</name>
<evidence type="ECO:0000256" key="4">
    <source>
        <dbReference type="ARBA" id="ARBA00023136"/>
    </source>
</evidence>
<keyword evidence="8" id="KW-1185">Reference proteome</keyword>
<keyword evidence="6" id="KW-0406">Ion transport</keyword>
<dbReference type="AlphaFoldDB" id="A0A5N5T859"/>
<dbReference type="InterPro" id="IPR000615">
    <property type="entry name" value="Bestrophin"/>
</dbReference>
<comment type="caution">
    <text evidence="7">The sequence shown here is derived from an EMBL/GenBank/DDBJ whole genome shotgun (WGS) entry which is preliminary data.</text>
</comment>
<keyword evidence="6" id="KW-0869">Chloride channel</keyword>
<evidence type="ECO:0000256" key="6">
    <source>
        <dbReference type="RuleBase" id="RU363126"/>
    </source>
</evidence>
<dbReference type="EMBL" id="SEYY01006975">
    <property type="protein sequence ID" value="KAB7502682.1"/>
    <property type="molecule type" value="Genomic_DNA"/>
</dbReference>
<evidence type="ECO:0000256" key="1">
    <source>
        <dbReference type="ARBA" id="ARBA00004370"/>
    </source>
</evidence>
<feature type="non-terminal residue" evidence="7">
    <location>
        <position position="356"/>
    </location>
</feature>
<keyword evidence="2" id="KW-0812">Transmembrane</keyword>
<dbReference type="GO" id="GO:0034707">
    <property type="term" value="C:chloride channel complex"/>
    <property type="evidence" value="ECO:0007669"/>
    <property type="project" value="UniProtKB-KW"/>
</dbReference>
<dbReference type="InterPro" id="IPR021134">
    <property type="entry name" value="Bestrophin-like"/>
</dbReference>
<gene>
    <name evidence="7" type="primary">BEST3</name>
    <name evidence="7" type="ORF">Anas_08894</name>
</gene>
<keyword evidence="6" id="KW-0868">Chloride</keyword>
<dbReference type="Pfam" id="PF01062">
    <property type="entry name" value="Bestrophin"/>
    <property type="match status" value="1"/>
</dbReference>
<organism evidence="7 8">
    <name type="scientific">Armadillidium nasatum</name>
    <dbReference type="NCBI Taxonomy" id="96803"/>
    <lineage>
        <taxon>Eukaryota</taxon>
        <taxon>Metazoa</taxon>
        <taxon>Ecdysozoa</taxon>
        <taxon>Arthropoda</taxon>
        <taxon>Crustacea</taxon>
        <taxon>Multicrustacea</taxon>
        <taxon>Malacostraca</taxon>
        <taxon>Eumalacostraca</taxon>
        <taxon>Peracarida</taxon>
        <taxon>Isopoda</taxon>
        <taxon>Oniscidea</taxon>
        <taxon>Crinocheta</taxon>
        <taxon>Armadillidiidae</taxon>
        <taxon>Armadillidium</taxon>
    </lineage>
</organism>
<reference evidence="7 8" key="1">
    <citation type="journal article" date="2019" name="PLoS Biol.">
        <title>Sex chromosomes control vertical transmission of feminizing Wolbachia symbionts in an isopod.</title>
        <authorList>
            <person name="Becking T."/>
            <person name="Chebbi M.A."/>
            <person name="Giraud I."/>
            <person name="Moumen B."/>
            <person name="Laverre T."/>
            <person name="Caubet Y."/>
            <person name="Peccoud J."/>
            <person name="Gilbert C."/>
            <person name="Cordaux R."/>
        </authorList>
    </citation>
    <scope>NUCLEOTIDE SEQUENCE [LARGE SCALE GENOMIC DNA]</scope>
    <source>
        <strain evidence="7">ANa2</strain>
        <tissue evidence="7">Whole body excluding digestive tract and cuticle</tissue>
    </source>
</reference>
<dbReference type="GO" id="GO:0005254">
    <property type="term" value="F:chloride channel activity"/>
    <property type="evidence" value="ECO:0007669"/>
    <property type="project" value="UniProtKB-KW"/>
</dbReference>
<evidence type="ECO:0000313" key="7">
    <source>
        <dbReference type="EMBL" id="KAB7502682.1"/>
    </source>
</evidence>
<dbReference type="PANTHER" id="PTHR10736:SF65">
    <property type="entry name" value="BESTROPHIN 1, ISOFORM C-RELATED"/>
    <property type="match status" value="1"/>
</dbReference>
<protein>
    <recommendedName>
        <fullName evidence="6">Bestrophin homolog</fullName>
    </recommendedName>
</protein>
<evidence type="ECO:0000256" key="5">
    <source>
        <dbReference type="ARBA" id="ARBA00034769"/>
    </source>
</evidence>
<comment type="similarity">
    <text evidence="5 6">Belongs to the anion channel-forming bestrophin (TC 1.A.46) family. Calcium-sensitive chloride channel subfamily.</text>
</comment>
<keyword evidence="6" id="KW-0813">Transport</keyword>
<evidence type="ECO:0000313" key="8">
    <source>
        <dbReference type="Proteomes" id="UP000326759"/>
    </source>
</evidence>
<accession>A0A5N5T859</accession>
<comment type="subcellular location">
    <subcellularLocation>
        <location evidence="6">Cell membrane</location>
        <topology evidence="6">Multi-pass membrane protein</topology>
    </subcellularLocation>
    <subcellularLocation>
        <location evidence="1">Membrane</location>
    </subcellularLocation>
</comment>
<evidence type="ECO:0000256" key="2">
    <source>
        <dbReference type="ARBA" id="ARBA00022692"/>
    </source>
</evidence>